<comment type="caution">
    <text evidence="1">The sequence shown here is derived from an EMBL/GenBank/DDBJ whole genome shotgun (WGS) entry which is preliminary data.</text>
</comment>
<dbReference type="AlphaFoldDB" id="A0A0F9B4S3"/>
<gene>
    <name evidence="1" type="ORF">LCGC14_2493290</name>
</gene>
<evidence type="ECO:0000313" key="1">
    <source>
        <dbReference type="EMBL" id="KKL16665.1"/>
    </source>
</evidence>
<proteinExistence type="predicted"/>
<dbReference type="EMBL" id="LAZR01039571">
    <property type="protein sequence ID" value="KKL16665.1"/>
    <property type="molecule type" value="Genomic_DNA"/>
</dbReference>
<organism evidence="1">
    <name type="scientific">marine sediment metagenome</name>
    <dbReference type="NCBI Taxonomy" id="412755"/>
    <lineage>
        <taxon>unclassified sequences</taxon>
        <taxon>metagenomes</taxon>
        <taxon>ecological metagenomes</taxon>
    </lineage>
</organism>
<accession>A0A0F9B4S3</accession>
<sequence>MPHDPATDLATFLAAAGLGLTLGTDIVVGMPRDAGPTVPKDAVFIHGFGGTPATRFMSQATEIRRPLLMLQVRNGSMLAGDTLARNILNAVAGANVSTYLDVFPSQSEPNYAGQDQSGDHFWNHSFEMVYEE</sequence>
<name>A0A0F9B4S3_9ZZZZ</name>
<evidence type="ECO:0008006" key="2">
    <source>
        <dbReference type="Google" id="ProtNLM"/>
    </source>
</evidence>
<reference evidence="1" key="1">
    <citation type="journal article" date="2015" name="Nature">
        <title>Complex archaea that bridge the gap between prokaryotes and eukaryotes.</title>
        <authorList>
            <person name="Spang A."/>
            <person name="Saw J.H."/>
            <person name="Jorgensen S.L."/>
            <person name="Zaremba-Niedzwiedzka K."/>
            <person name="Martijn J."/>
            <person name="Lind A.E."/>
            <person name="van Eijk R."/>
            <person name="Schleper C."/>
            <person name="Guy L."/>
            <person name="Ettema T.J."/>
        </authorList>
    </citation>
    <scope>NUCLEOTIDE SEQUENCE</scope>
</reference>
<protein>
    <recommendedName>
        <fullName evidence="2">DUF3168 domain-containing protein</fullName>
    </recommendedName>
</protein>